<dbReference type="InterPro" id="IPR047722">
    <property type="entry name" value="STM4015-like"/>
</dbReference>
<dbReference type="Proteomes" id="UP000645555">
    <property type="component" value="Unassembled WGS sequence"/>
</dbReference>
<dbReference type="SUPFAM" id="SSF52047">
    <property type="entry name" value="RNI-like"/>
    <property type="match status" value="1"/>
</dbReference>
<dbReference type="AlphaFoldDB" id="A0A918U0U9"/>
<name>A0A918U0U9_9ACTN</name>
<evidence type="ECO:0000313" key="2">
    <source>
        <dbReference type="Proteomes" id="UP000645555"/>
    </source>
</evidence>
<reference evidence="1" key="2">
    <citation type="submission" date="2020-09" db="EMBL/GenBank/DDBJ databases">
        <authorList>
            <person name="Sun Q."/>
            <person name="Ohkuma M."/>
        </authorList>
    </citation>
    <scope>NUCLEOTIDE SEQUENCE</scope>
    <source>
        <strain evidence="1">JCM 4956</strain>
    </source>
</reference>
<evidence type="ECO:0008006" key="3">
    <source>
        <dbReference type="Google" id="ProtNLM"/>
    </source>
</evidence>
<sequence length="323" mass="34855">MTIGHIEELHGLPVHEFPRPGTENSPLPEVETVAWKLSRDPFISEDEAFDDCWDRFLDTVDATRVRALVLGAGAYGTEDAASPDETTARLVAAAGRLTGLRALYLADLNFEESELSWIVQNDVAPVLAAYPRLEELAVRGSNGGFGDEPGLRFSPLRHENLRILRFENGGLPREVVQGLAACDLPRLERLDLWLGAEWYGRSTTVDDLAPILQGTGLPALRHLGLKNSDIQDEVAAAVAGAPVVARLSSLHLGLGTLGDTGAEALLGGQPLTHLEELDLDHHYLSDAMMGRVRETLEPAGVKVNLSGQESATSEDSRYVAAGE</sequence>
<protein>
    <recommendedName>
        <fullName evidence="3">Leucine-rich repeat domain-containing protein</fullName>
    </recommendedName>
</protein>
<proteinExistence type="predicted"/>
<evidence type="ECO:0000313" key="1">
    <source>
        <dbReference type="EMBL" id="GGX80165.1"/>
    </source>
</evidence>
<comment type="caution">
    <text evidence="1">The sequence shown here is derived from an EMBL/GenBank/DDBJ whole genome shotgun (WGS) entry which is preliminary data.</text>
</comment>
<dbReference type="Gene3D" id="3.80.10.10">
    <property type="entry name" value="Ribonuclease Inhibitor"/>
    <property type="match status" value="1"/>
</dbReference>
<accession>A0A918U0U9</accession>
<dbReference type="InterPro" id="IPR032675">
    <property type="entry name" value="LRR_dom_sf"/>
</dbReference>
<reference evidence="1" key="1">
    <citation type="journal article" date="2014" name="Int. J. Syst. Evol. Microbiol.">
        <title>Complete genome sequence of Corynebacterium casei LMG S-19264T (=DSM 44701T), isolated from a smear-ripened cheese.</title>
        <authorList>
            <consortium name="US DOE Joint Genome Institute (JGI-PGF)"/>
            <person name="Walter F."/>
            <person name="Albersmeier A."/>
            <person name="Kalinowski J."/>
            <person name="Ruckert C."/>
        </authorList>
    </citation>
    <scope>NUCLEOTIDE SEQUENCE</scope>
    <source>
        <strain evidence="1">JCM 4956</strain>
    </source>
</reference>
<keyword evidence="2" id="KW-1185">Reference proteome</keyword>
<dbReference type="EMBL" id="BMWD01000022">
    <property type="protein sequence ID" value="GGX80165.1"/>
    <property type="molecule type" value="Genomic_DNA"/>
</dbReference>
<dbReference type="NCBIfam" id="NF038076">
    <property type="entry name" value="fam_STM4015"/>
    <property type="match status" value="1"/>
</dbReference>
<organism evidence="1 2">
    <name type="scientific">Streptomyces fructofermentans</name>
    <dbReference type="NCBI Taxonomy" id="152141"/>
    <lineage>
        <taxon>Bacteria</taxon>
        <taxon>Bacillati</taxon>
        <taxon>Actinomycetota</taxon>
        <taxon>Actinomycetes</taxon>
        <taxon>Kitasatosporales</taxon>
        <taxon>Streptomycetaceae</taxon>
        <taxon>Streptomyces</taxon>
    </lineage>
</organism>
<gene>
    <name evidence="1" type="ORF">GCM10010515_54810</name>
</gene>
<dbReference type="RefSeq" id="WP_190038254.1">
    <property type="nucleotide sequence ID" value="NZ_BMWD01000022.1"/>
</dbReference>